<evidence type="ECO:0000313" key="2">
    <source>
        <dbReference type="EMBL" id="KAK7033376.1"/>
    </source>
</evidence>
<sequence>MGLLERSLTPADLAKWFANTFGPLIEAMEDVLREPDSNQDEEEDDKPPAKWQRKMVELKCAKVVQFLGQLRALHSTASTPPSESTRPSPAVTCIDKPCADQGAAATSTRRSSLPSISRFAPALDPPPQCMPGAWPLSPARRLSITQERSLLRRVVSNPVPQHFCPMLPS</sequence>
<proteinExistence type="predicted"/>
<dbReference type="AlphaFoldDB" id="A0AAW0C6T7"/>
<evidence type="ECO:0000256" key="1">
    <source>
        <dbReference type="SAM" id="MobiDB-lite"/>
    </source>
</evidence>
<feature type="compositionally biased region" description="Low complexity" evidence="1">
    <location>
        <begin position="75"/>
        <end position="89"/>
    </location>
</feature>
<dbReference type="EMBL" id="JAWWNJ010000023">
    <property type="protein sequence ID" value="KAK7033376.1"/>
    <property type="molecule type" value="Genomic_DNA"/>
</dbReference>
<name>A0AAW0C6T7_9AGAR</name>
<accession>A0AAW0C6T7</accession>
<comment type="caution">
    <text evidence="2">The sequence shown here is derived from an EMBL/GenBank/DDBJ whole genome shotgun (WGS) entry which is preliminary data.</text>
</comment>
<dbReference type="Proteomes" id="UP001362999">
    <property type="component" value="Unassembled WGS sequence"/>
</dbReference>
<evidence type="ECO:0000313" key="3">
    <source>
        <dbReference type="Proteomes" id="UP001362999"/>
    </source>
</evidence>
<feature type="region of interest" description="Disordered" evidence="1">
    <location>
        <begin position="32"/>
        <end position="51"/>
    </location>
</feature>
<reference evidence="2 3" key="1">
    <citation type="journal article" date="2024" name="J Genomics">
        <title>Draft genome sequencing and assembly of Favolaschia claudopus CIRM-BRFM 2984 isolated from oak limbs.</title>
        <authorList>
            <person name="Navarro D."/>
            <person name="Drula E."/>
            <person name="Chaduli D."/>
            <person name="Cazenave R."/>
            <person name="Ahrendt S."/>
            <person name="Wang J."/>
            <person name="Lipzen A."/>
            <person name="Daum C."/>
            <person name="Barry K."/>
            <person name="Grigoriev I.V."/>
            <person name="Favel A."/>
            <person name="Rosso M.N."/>
            <person name="Martin F."/>
        </authorList>
    </citation>
    <scope>NUCLEOTIDE SEQUENCE [LARGE SCALE GENOMIC DNA]</scope>
    <source>
        <strain evidence="2 3">CIRM-BRFM 2984</strain>
    </source>
</reference>
<keyword evidence="3" id="KW-1185">Reference proteome</keyword>
<gene>
    <name evidence="2" type="ORF">R3P38DRAFT_2922341</name>
</gene>
<feature type="region of interest" description="Disordered" evidence="1">
    <location>
        <begin position="74"/>
        <end position="95"/>
    </location>
</feature>
<organism evidence="2 3">
    <name type="scientific">Favolaschia claudopus</name>
    <dbReference type="NCBI Taxonomy" id="2862362"/>
    <lineage>
        <taxon>Eukaryota</taxon>
        <taxon>Fungi</taxon>
        <taxon>Dikarya</taxon>
        <taxon>Basidiomycota</taxon>
        <taxon>Agaricomycotina</taxon>
        <taxon>Agaricomycetes</taxon>
        <taxon>Agaricomycetidae</taxon>
        <taxon>Agaricales</taxon>
        <taxon>Marasmiineae</taxon>
        <taxon>Mycenaceae</taxon>
        <taxon>Favolaschia</taxon>
    </lineage>
</organism>
<protein>
    <submittedName>
        <fullName evidence="2">Uncharacterized protein</fullName>
    </submittedName>
</protein>